<dbReference type="RefSeq" id="WP_206869728.1">
    <property type="nucleotide sequence ID" value="NZ_BMBA01000002.1"/>
</dbReference>
<dbReference type="Proteomes" id="UP000663802">
    <property type="component" value="Unassembled WGS sequence"/>
</dbReference>
<reference evidence="2 3" key="1">
    <citation type="journal article" date="2021" name="Int. J. Syst. Evol. Microbiol.">
        <title>Clostridium zeae sp. nov., isolated from corn silage.</title>
        <authorList>
            <person name="Kobayashi H."/>
            <person name="Tanizawa Y."/>
            <person name="Yagura M."/>
            <person name="Sakamoto M."/>
            <person name="Ohkuma M."/>
            <person name="Tohno M."/>
        </authorList>
    </citation>
    <scope>NUCLEOTIDE SEQUENCE [LARGE SCALE GENOMIC DNA]</scope>
    <source>
        <strain evidence="2 3">CSC2</strain>
    </source>
</reference>
<comment type="caution">
    <text evidence="2">The sequence shown here is derived from an EMBL/GenBank/DDBJ whole genome shotgun (WGS) entry which is preliminary data.</text>
</comment>
<dbReference type="SUPFAM" id="SSF56112">
    <property type="entry name" value="Protein kinase-like (PK-like)"/>
    <property type="match status" value="1"/>
</dbReference>
<sequence length="244" mass="28249">MELKKIIGVGNTAIVYEWEDDRVLKLFHKGYSKEAIKREFYNAKAIEDMDFEKPKAYEIIDFEDQCGIVYDKAEGESLLHWVLKTGDVRQCAIIMARLHKKMGQNNISHVPNYKDFLRENILNISSSKTIEQQKALRILDMLPEGNKFCHGDFHPDNILISGDRAIVIDFMNVCQGDFLYDIARTVFLVEYTPVPTDTENREQLLEFKKALADLYLSEMEVARETIKDYLSVIIEARKGECPNE</sequence>
<protein>
    <submittedName>
        <fullName evidence="2">Aminoglycoside phosphotransferase</fullName>
    </submittedName>
</protein>
<proteinExistence type="predicted"/>
<dbReference type="InterPro" id="IPR002575">
    <property type="entry name" value="Aminoglycoside_PTrfase"/>
</dbReference>
<dbReference type="Pfam" id="PF01636">
    <property type="entry name" value="APH"/>
    <property type="match status" value="1"/>
</dbReference>
<evidence type="ECO:0000313" key="2">
    <source>
        <dbReference type="EMBL" id="GFZ31390.1"/>
    </source>
</evidence>
<dbReference type="Gene3D" id="3.90.1200.10">
    <property type="match status" value="1"/>
</dbReference>
<evidence type="ECO:0000259" key="1">
    <source>
        <dbReference type="Pfam" id="PF01636"/>
    </source>
</evidence>
<accession>A0ABQ1E9D3</accession>
<feature type="domain" description="Aminoglycoside phosphotransferase" evidence="1">
    <location>
        <begin position="16"/>
        <end position="190"/>
    </location>
</feature>
<keyword evidence="3" id="KW-1185">Reference proteome</keyword>
<organism evidence="2 3">
    <name type="scientific">Clostridium zeae</name>
    <dbReference type="NCBI Taxonomy" id="2759022"/>
    <lineage>
        <taxon>Bacteria</taxon>
        <taxon>Bacillati</taxon>
        <taxon>Bacillota</taxon>
        <taxon>Clostridia</taxon>
        <taxon>Eubacteriales</taxon>
        <taxon>Clostridiaceae</taxon>
        <taxon>Clostridium</taxon>
    </lineage>
</organism>
<name>A0ABQ1E9D3_9CLOT</name>
<gene>
    <name evidence="2" type="ORF">CSC2_19160</name>
</gene>
<evidence type="ECO:0000313" key="3">
    <source>
        <dbReference type="Proteomes" id="UP000663802"/>
    </source>
</evidence>
<dbReference type="InterPro" id="IPR011009">
    <property type="entry name" value="Kinase-like_dom_sf"/>
</dbReference>
<dbReference type="EMBL" id="BMBA01000002">
    <property type="protein sequence ID" value="GFZ31390.1"/>
    <property type="molecule type" value="Genomic_DNA"/>
</dbReference>